<reference evidence="2" key="2">
    <citation type="submission" date="2014-02" db="EMBL/GenBank/DDBJ databases">
        <title>Complete DNA sequence of /Kuraishia capsulata/ illustrates novel genomic features among budding yeasts (/Saccharomycotina/).</title>
        <authorList>
            <person name="Morales L."/>
            <person name="Noel B."/>
            <person name="Porcel B."/>
            <person name="Marcet-Houben M."/>
            <person name="Hullo M-F."/>
            <person name="Sacerdot C."/>
            <person name="Tekaia F."/>
            <person name="Leh-Louis V."/>
            <person name="Despons L."/>
            <person name="Khanna V."/>
            <person name="Aury J-M."/>
            <person name="Barbe V."/>
            <person name="Couloux A."/>
            <person name="Labadie K."/>
            <person name="Pelletier E."/>
            <person name="Souciet J-L."/>
            <person name="Boekhout T."/>
            <person name="Gabaldon T."/>
            <person name="Wincker P."/>
            <person name="Dujon B."/>
        </authorList>
    </citation>
    <scope>NUCLEOTIDE SEQUENCE</scope>
    <source>
        <strain evidence="2">CBS 1993</strain>
    </source>
</reference>
<dbReference type="GeneID" id="34521690"/>
<feature type="compositionally biased region" description="Polar residues" evidence="1">
    <location>
        <begin position="24"/>
        <end position="36"/>
    </location>
</feature>
<feature type="region of interest" description="Disordered" evidence="1">
    <location>
        <begin position="1"/>
        <end position="216"/>
    </location>
</feature>
<dbReference type="Proteomes" id="UP000019384">
    <property type="component" value="Unassembled WGS sequence"/>
</dbReference>
<dbReference type="RefSeq" id="XP_022460302.1">
    <property type="nucleotide sequence ID" value="XM_022601013.1"/>
</dbReference>
<feature type="compositionally biased region" description="Polar residues" evidence="1">
    <location>
        <begin position="43"/>
        <end position="55"/>
    </location>
</feature>
<reference evidence="2" key="1">
    <citation type="submission" date="2013-12" db="EMBL/GenBank/DDBJ databases">
        <authorList>
            <person name="Genoscope - CEA"/>
        </authorList>
    </citation>
    <scope>NUCLEOTIDE SEQUENCE</scope>
    <source>
        <strain evidence="2">CBS 1993</strain>
    </source>
</reference>
<feature type="compositionally biased region" description="Polar residues" evidence="1">
    <location>
        <begin position="1"/>
        <end position="12"/>
    </location>
</feature>
<proteinExistence type="predicted"/>
<feature type="compositionally biased region" description="Pro residues" evidence="1">
    <location>
        <begin position="93"/>
        <end position="120"/>
    </location>
</feature>
<keyword evidence="3" id="KW-1185">Reference proteome</keyword>
<dbReference type="HOGENOM" id="CLU_1277788_0_0_1"/>
<accession>W6MSW2</accession>
<evidence type="ECO:0000256" key="1">
    <source>
        <dbReference type="SAM" id="MobiDB-lite"/>
    </source>
</evidence>
<sequence>MTEPSFSDSNPFLQFLGTDENDETTNQGKPSQTSSPGEAPTTDGDSNQNSISVNKPQLPPRSNLDARPAIPPPLAPRPDFLSPNAGMTYLRPTTPPPGQYSRPTTPPPGHYSRPTTPPPGMLQSQEHDLEASDSAPPPSYAEAMAEQDAPHTFSAPFAATGGDQDTDSGLVQRPPMPLPLQARPNEHRSRVYPGHSGVTYGNASRNSGPGLPPRNY</sequence>
<dbReference type="EMBL" id="HG793129">
    <property type="protein sequence ID" value="CDK28312.1"/>
    <property type="molecule type" value="Genomic_DNA"/>
</dbReference>
<gene>
    <name evidence="2" type="ORF">KUCA_T00004294001</name>
</gene>
<organism evidence="2 3">
    <name type="scientific">Kuraishia capsulata CBS 1993</name>
    <dbReference type="NCBI Taxonomy" id="1382522"/>
    <lineage>
        <taxon>Eukaryota</taxon>
        <taxon>Fungi</taxon>
        <taxon>Dikarya</taxon>
        <taxon>Ascomycota</taxon>
        <taxon>Saccharomycotina</taxon>
        <taxon>Pichiomycetes</taxon>
        <taxon>Pichiales</taxon>
        <taxon>Pichiaceae</taxon>
        <taxon>Kuraishia</taxon>
    </lineage>
</organism>
<evidence type="ECO:0000313" key="2">
    <source>
        <dbReference type="EMBL" id="CDK28312.1"/>
    </source>
</evidence>
<dbReference type="AlphaFoldDB" id="W6MSW2"/>
<name>W6MSW2_9ASCO</name>
<evidence type="ECO:0000313" key="3">
    <source>
        <dbReference type="Proteomes" id="UP000019384"/>
    </source>
</evidence>
<protein>
    <submittedName>
        <fullName evidence="2">Uncharacterized protein</fullName>
    </submittedName>
</protein>